<dbReference type="InterPro" id="IPR013087">
    <property type="entry name" value="Znf_C2H2_type"/>
</dbReference>
<dbReference type="Gene3D" id="3.30.160.60">
    <property type="entry name" value="Classic Zinc Finger"/>
    <property type="match status" value="1"/>
</dbReference>
<proteinExistence type="predicted"/>
<dbReference type="PROSITE" id="PS50157">
    <property type="entry name" value="ZINC_FINGER_C2H2_2"/>
    <property type="match status" value="1"/>
</dbReference>
<dbReference type="GeneID" id="83211236"/>
<accession>A0AAD7Y0S3</accession>
<dbReference type="AlphaFoldDB" id="A0AAD7Y0S3"/>
<dbReference type="Proteomes" id="UP001234581">
    <property type="component" value="Unassembled WGS sequence"/>
</dbReference>
<dbReference type="RefSeq" id="XP_058345279.1">
    <property type="nucleotide sequence ID" value="XM_058483890.1"/>
</dbReference>
<name>A0AAD7Y0S3_9FUNG</name>
<dbReference type="EMBL" id="JARTCD010000013">
    <property type="protein sequence ID" value="KAJ8660366.1"/>
    <property type="molecule type" value="Genomic_DNA"/>
</dbReference>
<keyword evidence="1" id="KW-0479">Metal-binding</keyword>
<evidence type="ECO:0000259" key="2">
    <source>
        <dbReference type="PROSITE" id="PS50157"/>
    </source>
</evidence>
<keyword evidence="1" id="KW-0863">Zinc-finger</keyword>
<protein>
    <recommendedName>
        <fullName evidence="2">C2H2-type domain-containing protein</fullName>
    </recommendedName>
</protein>
<dbReference type="GO" id="GO:0008270">
    <property type="term" value="F:zinc ion binding"/>
    <property type="evidence" value="ECO:0007669"/>
    <property type="project" value="UniProtKB-KW"/>
</dbReference>
<sequence length="221" mass="24489">MYPISTPYGSFPTTTATTNAITALDATAAHLTLPNIVQDNSPISELPCVSATVQQSTTQSRILPTPEELDCYVVAHVTQVVKQHCIHQGGLENTELVFQITSWTINSITDDHFLRKYYYLLVIHQLYTHYKQGDDLPQISSPTEITTPPLSTSSTSSQLSEAASSPFTCSDVSSNNGSIPRTACDYCQRTFSRKDALRRHLKRTCTYTKEHTSLHVFSVAD</sequence>
<keyword evidence="4" id="KW-1185">Reference proteome</keyword>
<evidence type="ECO:0000313" key="4">
    <source>
        <dbReference type="Proteomes" id="UP001234581"/>
    </source>
</evidence>
<keyword evidence="1" id="KW-0862">Zinc</keyword>
<feature type="domain" description="C2H2-type" evidence="2">
    <location>
        <begin position="182"/>
        <end position="212"/>
    </location>
</feature>
<evidence type="ECO:0000256" key="1">
    <source>
        <dbReference type="PROSITE-ProRule" id="PRU00042"/>
    </source>
</evidence>
<organism evidence="3 4">
    <name type="scientific">Lichtheimia ornata</name>
    <dbReference type="NCBI Taxonomy" id="688661"/>
    <lineage>
        <taxon>Eukaryota</taxon>
        <taxon>Fungi</taxon>
        <taxon>Fungi incertae sedis</taxon>
        <taxon>Mucoromycota</taxon>
        <taxon>Mucoromycotina</taxon>
        <taxon>Mucoromycetes</taxon>
        <taxon>Mucorales</taxon>
        <taxon>Lichtheimiaceae</taxon>
        <taxon>Lichtheimia</taxon>
    </lineage>
</organism>
<gene>
    <name evidence="3" type="ORF">O0I10_003823</name>
</gene>
<evidence type="ECO:0000313" key="3">
    <source>
        <dbReference type="EMBL" id="KAJ8660366.1"/>
    </source>
</evidence>
<reference evidence="3 4" key="1">
    <citation type="submission" date="2023-03" db="EMBL/GenBank/DDBJ databases">
        <title>Genome sequence of Lichtheimia ornata CBS 291.66.</title>
        <authorList>
            <person name="Mohabir J.T."/>
            <person name="Shea T.P."/>
            <person name="Kurbessoian T."/>
            <person name="Berby B."/>
            <person name="Fontaine J."/>
            <person name="Livny J."/>
            <person name="Gnirke A."/>
            <person name="Stajich J.E."/>
            <person name="Cuomo C.A."/>
        </authorList>
    </citation>
    <scope>NUCLEOTIDE SEQUENCE [LARGE SCALE GENOMIC DNA]</scope>
    <source>
        <strain evidence="3">CBS 291.66</strain>
    </source>
</reference>
<comment type="caution">
    <text evidence="3">The sequence shown here is derived from an EMBL/GenBank/DDBJ whole genome shotgun (WGS) entry which is preliminary data.</text>
</comment>